<name>A0ABT3PJS3_9BACT</name>
<feature type="domain" description="Peptidase M28" evidence="1">
    <location>
        <begin position="49"/>
        <end position="265"/>
    </location>
</feature>
<dbReference type="Pfam" id="PF04389">
    <property type="entry name" value="Peptidase_M28"/>
    <property type="match status" value="1"/>
</dbReference>
<sequence length="285" mass="31964">MSPKSLITHIKEVAKCPSFSTYEERLHPYICEIFQDITTSEEVSVAGNNLIFQIGNDPEQPTVAIAAHLDKINHYGESHPDTLPVSVTDRYIEGAMDDSAGVGLLLALAEAFDNESHGGPNLLFFLSEMEESKGLREHPERLKNEGEGYKHGMGARRIAQACLTTEHIPDVVITLDTTPLFKGKRGLALYAKHWELNDLKASESLKSATSNVVKAFQAIDEEIELHNNTNDYLHYGYEFNEKGSHDVVSVALEPSIYPYHQQGEKVFVADIRQVYQNVLRFLKTY</sequence>
<dbReference type="Proteomes" id="UP001207918">
    <property type="component" value="Unassembled WGS sequence"/>
</dbReference>
<protein>
    <submittedName>
        <fullName evidence="2">M28 family peptidase</fullName>
    </submittedName>
</protein>
<dbReference type="SUPFAM" id="SSF53187">
    <property type="entry name" value="Zn-dependent exopeptidases"/>
    <property type="match status" value="1"/>
</dbReference>
<keyword evidence="3" id="KW-1185">Reference proteome</keyword>
<accession>A0ABT3PJS3</accession>
<evidence type="ECO:0000313" key="3">
    <source>
        <dbReference type="Proteomes" id="UP001207918"/>
    </source>
</evidence>
<evidence type="ECO:0000313" key="2">
    <source>
        <dbReference type="EMBL" id="MCW9706203.1"/>
    </source>
</evidence>
<dbReference type="Gene3D" id="3.40.630.10">
    <property type="entry name" value="Zn peptidases"/>
    <property type="match status" value="1"/>
</dbReference>
<dbReference type="EMBL" id="JAGGJA010000003">
    <property type="protein sequence ID" value="MCW9706203.1"/>
    <property type="molecule type" value="Genomic_DNA"/>
</dbReference>
<organism evidence="2 3">
    <name type="scientific">Fodinibius salsisoli</name>
    <dbReference type="NCBI Taxonomy" id="2820877"/>
    <lineage>
        <taxon>Bacteria</taxon>
        <taxon>Pseudomonadati</taxon>
        <taxon>Balneolota</taxon>
        <taxon>Balneolia</taxon>
        <taxon>Balneolales</taxon>
        <taxon>Balneolaceae</taxon>
        <taxon>Fodinibius</taxon>
    </lineage>
</organism>
<dbReference type="RefSeq" id="WP_265764908.1">
    <property type="nucleotide sequence ID" value="NZ_JAGGJA010000003.1"/>
</dbReference>
<gene>
    <name evidence="2" type="ORF">J6I44_05035</name>
</gene>
<comment type="caution">
    <text evidence="2">The sequence shown here is derived from an EMBL/GenBank/DDBJ whole genome shotgun (WGS) entry which is preliminary data.</text>
</comment>
<evidence type="ECO:0000259" key="1">
    <source>
        <dbReference type="Pfam" id="PF04389"/>
    </source>
</evidence>
<proteinExistence type="predicted"/>
<dbReference type="InterPro" id="IPR007484">
    <property type="entry name" value="Peptidase_M28"/>
</dbReference>
<reference evidence="2 3" key="1">
    <citation type="submission" date="2021-03" db="EMBL/GenBank/DDBJ databases">
        <title>Aliifodinibius sp. nov., a new bacterium isolated from saline soil.</title>
        <authorList>
            <person name="Galisteo C."/>
            <person name="De La Haba R."/>
            <person name="Sanchez-Porro C."/>
            <person name="Ventosa A."/>
        </authorList>
    </citation>
    <scope>NUCLEOTIDE SEQUENCE [LARGE SCALE GENOMIC DNA]</scope>
    <source>
        <strain evidence="2 3">1BSP15-2V2</strain>
    </source>
</reference>